<organism evidence="2 3">
    <name type="scientific">Cellulomonas gilvus (strain ATCC 13127 / NRRL B-14078)</name>
    <name type="common">Cellvibrio gilvus</name>
    <dbReference type="NCBI Taxonomy" id="593907"/>
    <lineage>
        <taxon>Bacteria</taxon>
        <taxon>Bacillati</taxon>
        <taxon>Actinomycetota</taxon>
        <taxon>Actinomycetes</taxon>
        <taxon>Micrococcales</taxon>
        <taxon>Cellulomonadaceae</taxon>
        <taxon>Cellulomonas</taxon>
    </lineage>
</organism>
<reference evidence="3" key="1">
    <citation type="submission" date="2011-04" db="EMBL/GenBank/DDBJ databases">
        <title>Complete sequence of Cellvibrio gilvus ATCC 13127.</title>
        <authorList>
            <person name="Lucas S."/>
            <person name="Han J."/>
            <person name="Lapidus A."/>
            <person name="Cheng J.-F."/>
            <person name="Goodwin L."/>
            <person name="Pitluck S."/>
            <person name="Peters L."/>
            <person name="Munk A."/>
            <person name="Detter J.C."/>
            <person name="Han C."/>
            <person name="Tapia R."/>
            <person name="Land M."/>
            <person name="Hauser L."/>
            <person name="Kyrpides N."/>
            <person name="Ivanova N."/>
            <person name="Ovchinnikova G."/>
            <person name="Pagani I."/>
            <person name="Mead D."/>
            <person name="Brumm P."/>
            <person name="Woyke T."/>
        </authorList>
    </citation>
    <scope>NUCLEOTIDE SEQUENCE [LARGE SCALE GENOMIC DNA]</scope>
    <source>
        <strain evidence="3">ATCC 13127 / NRRL B-14078</strain>
    </source>
</reference>
<dbReference type="SMART" id="SM01120">
    <property type="entry name" value="Dak2"/>
    <property type="match status" value="1"/>
</dbReference>
<dbReference type="EMBL" id="CP002665">
    <property type="protein sequence ID" value="AEI11678.1"/>
    <property type="molecule type" value="Genomic_DNA"/>
</dbReference>
<dbReference type="InterPro" id="IPR033470">
    <property type="entry name" value="FakA-like_C"/>
</dbReference>
<protein>
    <submittedName>
        <fullName evidence="2">Dak phosphatase</fullName>
    </submittedName>
</protein>
<keyword evidence="3" id="KW-1185">Reference proteome</keyword>
<sequence>MALGTAEVTAWVQGARAGLGDARGRIDAVNVFPVPDADTGTNAWLTIEGGVRAVDALDAPGDVPVADVLTALARGAMVAARGNSGVILSQWLAGFAHGATGAGGVGTADGVAPGRVDARGIALALGSAARAARLALADPQEGTVLTLADEVAQAAADAADAGGDGTAVAAQAAAAGHQALARISASHPVLRRAHVPDAGACALLVVIDALALAAAGATRAPVTDWLPDRHPAPGHAQACDEATAGAAQGGAFEVMLVVRDTAPGPAVGDRLRAALAAVGDSVAVVGADGWWHAHVHTDDPQVAIDACAVGRREQVVVRRLDVLEAPQDAGADDWGLVVVTRSAGLAAWFATAGAVVVVRCPEEPVTAAHVRRAVEDAAAPHVLVVPGDAITPDELATVQDDPGVEVLGADDEARAAVAVLAFVTAGGAPGVHAAALAAGRARVAAIDVAGGPGRGVGARAADVEHAVASLVASPAPRGESLTVVVPGTADDAVVAEVERCAARHGLEPTVLGGSAGRAVLVAVD</sequence>
<dbReference type="SMART" id="SM01121">
    <property type="entry name" value="Dak1_2"/>
    <property type="match status" value="1"/>
</dbReference>
<dbReference type="PROSITE" id="PS51480">
    <property type="entry name" value="DHAL"/>
    <property type="match status" value="1"/>
</dbReference>
<dbReference type="PANTHER" id="PTHR33434:SF4">
    <property type="entry name" value="PHOSPHATASE PROTEIN"/>
    <property type="match status" value="1"/>
</dbReference>
<dbReference type="OrthoDB" id="9760324at2"/>
<gene>
    <name evidence="2" type="ordered locus">Celgi_1159</name>
</gene>
<evidence type="ECO:0000313" key="3">
    <source>
        <dbReference type="Proteomes" id="UP000000485"/>
    </source>
</evidence>
<dbReference type="InterPro" id="IPR036117">
    <property type="entry name" value="DhaL_dom_sf"/>
</dbReference>
<feature type="domain" description="DhaL" evidence="1">
    <location>
        <begin position="6"/>
        <end position="212"/>
    </location>
</feature>
<dbReference type="GO" id="GO:0006071">
    <property type="term" value="P:glycerol metabolic process"/>
    <property type="evidence" value="ECO:0007669"/>
    <property type="project" value="InterPro"/>
</dbReference>
<dbReference type="Gene3D" id="1.25.40.340">
    <property type="match status" value="1"/>
</dbReference>
<evidence type="ECO:0000259" key="1">
    <source>
        <dbReference type="PROSITE" id="PS51480"/>
    </source>
</evidence>
<dbReference type="SUPFAM" id="SSF101473">
    <property type="entry name" value="DhaL-like"/>
    <property type="match status" value="1"/>
</dbReference>
<dbReference type="AlphaFoldDB" id="F8A1D1"/>
<dbReference type="GO" id="GO:0004371">
    <property type="term" value="F:glycerone kinase activity"/>
    <property type="evidence" value="ECO:0007669"/>
    <property type="project" value="InterPro"/>
</dbReference>
<name>F8A1D1_CELGA</name>
<dbReference type="Pfam" id="PF21645">
    <property type="entry name" value="FakA-like_M"/>
    <property type="match status" value="1"/>
</dbReference>
<dbReference type="HOGENOM" id="CLU_537149_0_0_11"/>
<dbReference type="PANTHER" id="PTHR33434">
    <property type="entry name" value="DEGV DOMAIN-CONTAINING PROTEIN DR_1986-RELATED"/>
    <property type="match status" value="1"/>
</dbReference>
<dbReference type="Proteomes" id="UP000000485">
    <property type="component" value="Chromosome"/>
</dbReference>
<dbReference type="RefSeq" id="WP_013883197.1">
    <property type="nucleotide sequence ID" value="NC_015671.1"/>
</dbReference>
<accession>F8A1D1</accession>
<evidence type="ECO:0000313" key="2">
    <source>
        <dbReference type="EMBL" id="AEI11678.1"/>
    </source>
</evidence>
<dbReference type="eggNOG" id="COG1461">
    <property type="taxonomic scope" value="Bacteria"/>
</dbReference>
<dbReference type="InterPro" id="IPR048394">
    <property type="entry name" value="FakA-like_M"/>
</dbReference>
<dbReference type="InterPro" id="IPR050270">
    <property type="entry name" value="DegV_domain_contain"/>
</dbReference>
<dbReference type="InterPro" id="IPR004007">
    <property type="entry name" value="DhaL_dom"/>
</dbReference>
<dbReference type="STRING" id="593907.Celgi_1159"/>
<dbReference type="KEGG" id="cga:Celgi_1159"/>
<proteinExistence type="predicted"/>
<dbReference type="Pfam" id="PF02734">
    <property type="entry name" value="Dak2"/>
    <property type="match status" value="1"/>
</dbReference>